<evidence type="ECO:0000313" key="7">
    <source>
        <dbReference type="Proteomes" id="UP000249082"/>
    </source>
</evidence>
<evidence type="ECO:0000256" key="5">
    <source>
        <dbReference type="SAM" id="SignalP"/>
    </source>
</evidence>
<gene>
    <name evidence="6" type="ORF">DI555_00105</name>
</gene>
<dbReference type="GO" id="GO:0006198">
    <property type="term" value="P:cAMP catabolic process"/>
    <property type="evidence" value="ECO:0007669"/>
    <property type="project" value="UniProtKB-UniRule"/>
</dbReference>
<dbReference type="InterPro" id="IPR024225">
    <property type="entry name" value="cAMP-PdiesteraseII_CS"/>
</dbReference>
<feature type="chain" id="PRO_5015894306" evidence="5">
    <location>
        <begin position="28"/>
        <end position="330"/>
    </location>
</feature>
<feature type="signal peptide" evidence="5">
    <location>
        <begin position="1"/>
        <end position="27"/>
    </location>
</feature>
<proteinExistence type="inferred from homology"/>
<accession>A0A2W5QSD8</accession>
<dbReference type="PIRSF" id="PIRSF000962">
    <property type="entry name" value="Cyc_nuc_PDEase"/>
    <property type="match status" value="1"/>
</dbReference>
<evidence type="ECO:0000256" key="4">
    <source>
        <dbReference type="PIRNR" id="PIRNR000962"/>
    </source>
</evidence>
<dbReference type="InterPro" id="IPR036866">
    <property type="entry name" value="RibonucZ/Hydroxyglut_hydro"/>
</dbReference>
<name>A0A2W5QSD8_9SPHN</name>
<dbReference type="PRINTS" id="PR00388">
    <property type="entry name" value="PDIESTERASE2"/>
</dbReference>
<evidence type="ECO:0000256" key="1">
    <source>
        <dbReference type="ARBA" id="ARBA00022801"/>
    </source>
</evidence>
<dbReference type="GO" id="GO:0004115">
    <property type="term" value="F:3',5'-cyclic-AMP phosphodiesterase activity"/>
    <property type="evidence" value="ECO:0007669"/>
    <property type="project" value="UniProtKB-UniRule"/>
</dbReference>
<evidence type="ECO:0000256" key="3">
    <source>
        <dbReference type="ARBA" id="ARBA00025762"/>
    </source>
</evidence>
<dbReference type="Proteomes" id="UP000249082">
    <property type="component" value="Unassembled WGS sequence"/>
</dbReference>
<dbReference type="PROSITE" id="PS00607">
    <property type="entry name" value="PDEASE_II"/>
    <property type="match status" value="1"/>
</dbReference>
<dbReference type="Gene3D" id="3.60.15.10">
    <property type="entry name" value="Ribonuclease Z/Hydroxyacylglutathione hydrolase-like"/>
    <property type="match status" value="1"/>
</dbReference>
<dbReference type="PANTHER" id="PTHR28283">
    <property type="entry name" value="3',5'-CYCLIC-NUCLEOTIDE PHOSPHODIESTERASE 1"/>
    <property type="match status" value="1"/>
</dbReference>
<dbReference type="Pfam" id="PF02112">
    <property type="entry name" value="PDEase_II"/>
    <property type="match status" value="1"/>
</dbReference>
<reference evidence="6 7" key="1">
    <citation type="submission" date="2017-08" db="EMBL/GenBank/DDBJ databases">
        <title>Infants hospitalized years apart are colonized by the same room-sourced microbial strains.</title>
        <authorList>
            <person name="Brooks B."/>
            <person name="Olm M.R."/>
            <person name="Firek B.A."/>
            <person name="Baker R."/>
            <person name="Thomas B.C."/>
            <person name="Morowitz M.J."/>
            <person name="Banfield J.F."/>
        </authorList>
    </citation>
    <scope>NUCLEOTIDE SEQUENCE [LARGE SCALE GENOMIC DNA]</scope>
    <source>
        <strain evidence="6">S2_005_002_R2_33</strain>
    </source>
</reference>
<keyword evidence="2 4" id="KW-0114">cAMP</keyword>
<dbReference type="CDD" id="cd07735">
    <property type="entry name" value="class_II_PDE_MBL-fold"/>
    <property type="match status" value="1"/>
</dbReference>
<comment type="similarity">
    <text evidence="3 4">Belongs to the cyclic nucleotide phosphodiesterase class-II family.</text>
</comment>
<evidence type="ECO:0000313" key="6">
    <source>
        <dbReference type="EMBL" id="PZQ57693.1"/>
    </source>
</evidence>
<comment type="caution">
    <text evidence="6">The sequence shown here is derived from an EMBL/GenBank/DDBJ whole genome shotgun (WGS) entry which is preliminary data.</text>
</comment>
<dbReference type="PANTHER" id="PTHR28283:SF1">
    <property type="entry name" value="3',5'-CYCLIC-NUCLEOTIDE PHOSPHODIESTERASE 1"/>
    <property type="match status" value="1"/>
</dbReference>
<protein>
    <submittedName>
        <fullName evidence="6">3',5'-cyclic-nucleotide phosphodiesterase</fullName>
    </submittedName>
</protein>
<keyword evidence="5" id="KW-0732">Signal</keyword>
<evidence type="ECO:0000256" key="2">
    <source>
        <dbReference type="ARBA" id="ARBA00023149"/>
    </source>
</evidence>
<dbReference type="SUPFAM" id="SSF56281">
    <property type="entry name" value="Metallo-hydrolase/oxidoreductase"/>
    <property type="match status" value="1"/>
</dbReference>
<keyword evidence="1 4" id="KW-0378">Hydrolase</keyword>
<dbReference type="EMBL" id="QFPX01000001">
    <property type="protein sequence ID" value="PZQ57693.1"/>
    <property type="molecule type" value="Genomic_DNA"/>
</dbReference>
<dbReference type="InterPro" id="IPR000396">
    <property type="entry name" value="Pdiesterase2"/>
</dbReference>
<organism evidence="6 7">
    <name type="scientific">Novosphingobium pentaromativorans</name>
    <dbReference type="NCBI Taxonomy" id="205844"/>
    <lineage>
        <taxon>Bacteria</taxon>
        <taxon>Pseudomonadati</taxon>
        <taxon>Pseudomonadota</taxon>
        <taxon>Alphaproteobacteria</taxon>
        <taxon>Sphingomonadales</taxon>
        <taxon>Sphingomonadaceae</taxon>
        <taxon>Novosphingobium</taxon>
    </lineage>
</organism>
<dbReference type="GO" id="GO:1902660">
    <property type="term" value="P:negative regulation of glucose mediated signaling pathway"/>
    <property type="evidence" value="ECO:0007669"/>
    <property type="project" value="TreeGrafter"/>
</dbReference>
<sequence length="330" mass="34408">MTFLRQSGPLSAVLAATILAAPLSAAAKDPAFDIVPLGVEGGVVEGSTSAWFIAAHGREQGLACDAGTLVPGIRAAIAKGGFPAGTQASDVLHRRIGAYLITHPHLDHVAGLVMVSPDDSAKPIFALPEVNAALAADYFNWSAWPNMGDRGKPPLLARYRYQDLTAGSDPVPVGETGLTVTALPLSHSGALSTAFLIRAGKEAVLCMGDTGPDAVERSTRLEVLWQAVAPLVSAGHLRAIIIETSYPDPRKDAELFGHLTPAWLHRELSRLTGLAGGGEKVKGLPVVIGHIKPAIDGKAETVGTITRQLAEGNGPPVRYVIAEQGVGLKF</sequence>
<dbReference type="GO" id="GO:0047555">
    <property type="term" value="F:3',5'-cyclic-GMP phosphodiesterase activity"/>
    <property type="evidence" value="ECO:0007669"/>
    <property type="project" value="TreeGrafter"/>
</dbReference>
<dbReference type="AlphaFoldDB" id="A0A2W5QSD8"/>